<dbReference type="SMART" id="SM00558">
    <property type="entry name" value="JmjC"/>
    <property type="match status" value="1"/>
</dbReference>
<dbReference type="PROSITE" id="PS51184">
    <property type="entry name" value="JMJC"/>
    <property type="match status" value="1"/>
</dbReference>
<dbReference type="PANTHER" id="PTHR12461:SF99">
    <property type="entry name" value="BIFUNCTIONAL PEPTIDASE AND (3S)-LYSYL HYDROXYLASE JMJD7"/>
    <property type="match status" value="1"/>
</dbReference>
<dbReference type="eggNOG" id="KOG2508">
    <property type="taxonomic scope" value="Eukaryota"/>
</dbReference>
<accession>A0A0L0G0H2</accession>
<dbReference type="STRING" id="667725.A0A0L0G0H2"/>
<dbReference type="GeneID" id="25906484"/>
<name>A0A0L0G0H2_9EUKA</name>
<dbReference type="InterPro" id="IPR003347">
    <property type="entry name" value="JmjC_dom"/>
</dbReference>
<dbReference type="InterPro" id="IPR041667">
    <property type="entry name" value="Cupin_8"/>
</dbReference>
<dbReference type="AlphaFoldDB" id="A0A0L0G0H2"/>
<protein>
    <recommendedName>
        <fullName evidence="1">JmjC domain-containing protein</fullName>
    </recommendedName>
</protein>
<evidence type="ECO:0000313" key="3">
    <source>
        <dbReference type="Proteomes" id="UP000054560"/>
    </source>
</evidence>
<dbReference type="Pfam" id="PF13621">
    <property type="entry name" value="Cupin_8"/>
    <property type="match status" value="1"/>
</dbReference>
<dbReference type="PANTHER" id="PTHR12461">
    <property type="entry name" value="HYPOXIA-INDUCIBLE FACTOR 1 ALPHA INHIBITOR-RELATED"/>
    <property type="match status" value="1"/>
</dbReference>
<dbReference type="SUPFAM" id="SSF51197">
    <property type="entry name" value="Clavaminate synthase-like"/>
    <property type="match status" value="1"/>
</dbReference>
<dbReference type="Proteomes" id="UP000054560">
    <property type="component" value="Unassembled WGS sequence"/>
</dbReference>
<sequence length="354" mass="40414">MEKALSGLREDANDFYVPRVIKRTKGPITALAFLRDYVTPNVPVIITGLVDDWPAMRKWGDDDYLCDTIGRETSVTVAATPCGRADAVHTREEDNVEYFVMPEERAMTVQNALSHMRQSASTNLSSEESTDDILYVQTQNGNLATEFEALAKDVEEELPFASEAFGQKPDAVNLWIGTHLSTSSLHKDHYENLYVVIQGEKHFTLLPPTDVPYLHTQEFPPAIYSKHTDTHTWSVQPQTDTDKVPWIPVDTDKPDLQKFPKFKLATPVRCTVKPGEMLYLPAMWYHQVSQSSTNGDPVIAVNYWYDMAFDVKYCYWRYAGRDVSRRRYKYVRSHPLIASYWYGKGQSCMSVCVV</sequence>
<proteinExistence type="predicted"/>
<reference evidence="2 3" key="1">
    <citation type="submission" date="2011-02" db="EMBL/GenBank/DDBJ databases">
        <title>The Genome Sequence of Sphaeroforma arctica JP610.</title>
        <authorList>
            <consortium name="The Broad Institute Genome Sequencing Platform"/>
            <person name="Russ C."/>
            <person name="Cuomo C."/>
            <person name="Young S.K."/>
            <person name="Zeng Q."/>
            <person name="Gargeya S."/>
            <person name="Alvarado L."/>
            <person name="Berlin A."/>
            <person name="Chapman S.B."/>
            <person name="Chen Z."/>
            <person name="Freedman E."/>
            <person name="Gellesch M."/>
            <person name="Goldberg J."/>
            <person name="Griggs A."/>
            <person name="Gujja S."/>
            <person name="Heilman E."/>
            <person name="Heiman D."/>
            <person name="Howarth C."/>
            <person name="Mehta T."/>
            <person name="Neiman D."/>
            <person name="Pearson M."/>
            <person name="Roberts A."/>
            <person name="Saif S."/>
            <person name="Shea T."/>
            <person name="Shenoy N."/>
            <person name="Sisk P."/>
            <person name="Stolte C."/>
            <person name="Sykes S."/>
            <person name="White J."/>
            <person name="Yandava C."/>
            <person name="Burger G."/>
            <person name="Gray M.W."/>
            <person name="Holland P.W.H."/>
            <person name="King N."/>
            <person name="Lang F.B.F."/>
            <person name="Roger A.J."/>
            <person name="Ruiz-Trillo I."/>
            <person name="Haas B."/>
            <person name="Nusbaum C."/>
            <person name="Birren B."/>
        </authorList>
    </citation>
    <scope>NUCLEOTIDE SEQUENCE [LARGE SCALE GENOMIC DNA]</scope>
    <source>
        <strain evidence="2 3">JP610</strain>
    </source>
</reference>
<gene>
    <name evidence="2" type="ORF">SARC_05980</name>
</gene>
<dbReference type="RefSeq" id="XP_014155610.1">
    <property type="nucleotide sequence ID" value="XM_014300135.1"/>
</dbReference>
<evidence type="ECO:0000259" key="1">
    <source>
        <dbReference type="PROSITE" id="PS51184"/>
    </source>
</evidence>
<dbReference type="OrthoDB" id="415358at2759"/>
<dbReference type="InterPro" id="IPR014710">
    <property type="entry name" value="RmlC-like_jellyroll"/>
</dbReference>
<organism evidence="2 3">
    <name type="scientific">Sphaeroforma arctica JP610</name>
    <dbReference type="NCBI Taxonomy" id="667725"/>
    <lineage>
        <taxon>Eukaryota</taxon>
        <taxon>Ichthyosporea</taxon>
        <taxon>Ichthyophonida</taxon>
        <taxon>Sphaeroforma</taxon>
    </lineage>
</organism>
<evidence type="ECO:0000313" key="2">
    <source>
        <dbReference type="EMBL" id="KNC81708.1"/>
    </source>
</evidence>
<keyword evidence="3" id="KW-1185">Reference proteome</keyword>
<dbReference type="EMBL" id="KQ242005">
    <property type="protein sequence ID" value="KNC81708.1"/>
    <property type="molecule type" value="Genomic_DNA"/>
</dbReference>
<feature type="domain" description="JmjC" evidence="1">
    <location>
        <begin position="136"/>
        <end position="322"/>
    </location>
</feature>
<dbReference type="Gene3D" id="2.60.120.10">
    <property type="entry name" value="Jelly Rolls"/>
    <property type="match status" value="1"/>
</dbReference>